<evidence type="ECO:0000256" key="1">
    <source>
        <dbReference type="SAM" id="MobiDB-lite"/>
    </source>
</evidence>
<protein>
    <submittedName>
        <fullName evidence="2">Uncharacterized protein</fullName>
    </submittedName>
</protein>
<gene>
    <name evidence="2" type="ORF">Glove_65g86</name>
</gene>
<dbReference type="AlphaFoldDB" id="A0A397JF57"/>
<organism evidence="2 3">
    <name type="scientific">Diversispora epigaea</name>
    <dbReference type="NCBI Taxonomy" id="1348612"/>
    <lineage>
        <taxon>Eukaryota</taxon>
        <taxon>Fungi</taxon>
        <taxon>Fungi incertae sedis</taxon>
        <taxon>Mucoromycota</taxon>
        <taxon>Glomeromycotina</taxon>
        <taxon>Glomeromycetes</taxon>
        <taxon>Diversisporales</taxon>
        <taxon>Diversisporaceae</taxon>
        <taxon>Diversispora</taxon>
    </lineage>
</organism>
<keyword evidence="3" id="KW-1185">Reference proteome</keyword>
<dbReference type="EMBL" id="PQFF01000062">
    <property type="protein sequence ID" value="RHZ85448.1"/>
    <property type="molecule type" value="Genomic_DNA"/>
</dbReference>
<dbReference type="Proteomes" id="UP000266861">
    <property type="component" value="Unassembled WGS sequence"/>
</dbReference>
<comment type="caution">
    <text evidence="2">The sequence shown here is derived from an EMBL/GenBank/DDBJ whole genome shotgun (WGS) entry which is preliminary data.</text>
</comment>
<proteinExistence type="predicted"/>
<name>A0A397JF57_9GLOM</name>
<evidence type="ECO:0000313" key="3">
    <source>
        <dbReference type="Proteomes" id="UP000266861"/>
    </source>
</evidence>
<evidence type="ECO:0000313" key="2">
    <source>
        <dbReference type="EMBL" id="RHZ85448.1"/>
    </source>
</evidence>
<sequence length="114" mass="13428">MEIQQIENENSKLKNRLGSMELECLQLKGSVHVRGVFAKWEVYLHEKFCTNLRAFELRLRNRHLNPTLCYVSKVNGSKKYPPGLEYSPKMENPKHPPRLGLKPIMKQQFKSKKF</sequence>
<reference evidence="2 3" key="1">
    <citation type="submission" date="2018-08" db="EMBL/GenBank/DDBJ databases">
        <title>Genome and evolution of the arbuscular mycorrhizal fungus Diversispora epigaea (formerly Glomus versiforme) and its bacterial endosymbionts.</title>
        <authorList>
            <person name="Sun X."/>
            <person name="Fei Z."/>
            <person name="Harrison M."/>
        </authorList>
    </citation>
    <scope>NUCLEOTIDE SEQUENCE [LARGE SCALE GENOMIC DNA]</scope>
    <source>
        <strain evidence="2 3">IT104</strain>
    </source>
</reference>
<feature type="region of interest" description="Disordered" evidence="1">
    <location>
        <begin position="82"/>
        <end position="101"/>
    </location>
</feature>
<accession>A0A397JF57</accession>